<dbReference type="STRING" id="1293911.H710_00022"/>
<gene>
    <name evidence="1" type="ORF">H710_00022</name>
</gene>
<dbReference type="AlphaFoldDB" id="A0A072R7A5"/>
<dbReference type="EMBL" id="ASIV01000001">
    <property type="protein sequence ID" value="KEG21077.1"/>
    <property type="molecule type" value="Genomic_DNA"/>
</dbReference>
<dbReference type="Proteomes" id="UP000031740">
    <property type="component" value="Unassembled WGS sequence"/>
</dbReference>
<organism evidence="1 2">
    <name type="scientific">Bartonella bacilliformis Ver097</name>
    <dbReference type="NCBI Taxonomy" id="1293911"/>
    <lineage>
        <taxon>Bacteria</taxon>
        <taxon>Pseudomonadati</taxon>
        <taxon>Pseudomonadota</taxon>
        <taxon>Alphaproteobacteria</taxon>
        <taxon>Hyphomicrobiales</taxon>
        <taxon>Bartonellaceae</taxon>
        <taxon>Bartonella</taxon>
    </lineage>
</organism>
<evidence type="ECO:0000313" key="2">
    <source>
        <dbReference type="Proteomes" id="UP000031740"/>
    </source>
</evidence>
<evidence type="ECO:0000313" key="1">
    <source>
        <dbReference type="EMBL" id="KEG21077.1"/>
    </source>
</evidence>
<dbReference type="PATRIC" id="fig|1293911.3.peg.22"/>
<accession>A0A072R7A5</accession>
<reference evidence="1 2" key="1">
    <citation type="submission" date="2013-04" db="EMBL/GenBank/DDBJ databases">
        <title>The Genome Sequence of Bartonella bacilliformis Ver097.</title>
        <authorList>
            <consortium name="The Broad Institute Genomics Platform"/>
            <consortium name="The Broad Institute Genome Sequencing Center for Infectious Disease"/>
            <person name="Feldgarden M."/>
            <person name="Kirby J."/>
            <person name="Birtles R."/>
            <person name="Dasch G."/>
            <person name="Hendrix L."/>
            <person name="Koehler J."/>
            <person name="Walker B."/>
            <person name="Young S.K."/>
            <person name="Zeng Q."/>
            <person name="Gargeya S."/>
            <person name="Fitzgerald M."/>
            <person name="Haas B."/>
            <person name="Abouelleil A."/>
            <person name="Allen A.W."/>
            <person name="Alvarado L."/>
            <person name="Arachchi H.M."/>
            <person name="Berlin A.M."/>
            <person name="Chapman S.B."/>
            <person name="Gainer-Dewar J."/>
            <person name="Goldberg J."/>
            <person name="Griggs A."/>
            <person name="Gujja S."/>
            <person name="Hansen M."/>
            <person name="Howarth C."/>
            <person name="Imamovic A."/>
            <person name="Ireland A."/>
            <person name="Larimer J."/>
            <person name="McCowan C."/>
            <person name="Murphy C."/>
            <person name="Pearson M."/>
            <person name="Poon T.W."/>
            <person name="Priest M."/>
            <person name="Roberts A."/>
            <person name="Saif S."/>
            <person name="Shea T."/>
            <person name="Sisk P."/>
            <person name="Sykes S."/>
            <person name="Wortman J."/>
            <person name="Nusbaum C."/>
            <person name="Birren B."/>
        </authorList>
    </citation>
    <scope>NUCLEOTIDE SEQUENCE [LARGE SCALE GENOMIC DNA]</scope>
    <source>
        <strain evidence="1 2">Ver097</strain>
    </source>
</reference>
<sequence length="44" mass="5071">MLRSGQNVRLLYSENIVFLQKNAGFFKGGLQTLLIFRMSHRAKS</sequence>
<dbReference type="HOGENOM" id="CLU_3212884_0_0_5"/>
<name>A0A072R7A5_BARBA</name>
<comment type="caution">
    <text evidence="1">The sequence shown here is derived from an EMBL/GenBank/DDBJ whole genome shotgun (WGS) entry which is preliminary data.</text>
</comment>
<proteinExistence type="predicted"/>
<protein>
    <submittedName>
        <fullName evidence="1">Uncharacterized protein</fullName>
    </submittedName>
</protein>